<feature type="transmembrane region" description="Helical" evidence="1">
    <location>
        <begin position="236"/>
        <end position="259"/>
    </location>
</feature>
<accession>A0A918ADC5</accession>
<proteinExistence type="predicted"/>
<organism evidence="2 3">
    <name type="scientific">Nonomuraea glycinis</name>
    <dbReference type="NCBI Taxonomy" id="2047744"/>
    <lineage>
        <taxon>Bacteria</taxon>
        <taxon>Bacillati</taxon>
        <taxon>Actinomycetota</taxon>
        <taxon>Actinomycetes</taxon>
        <taxon>Streptosporangiales</taxon>
        <taxon>Streptosporangiaceae</taxon>
        <taxon>Nonomuraea</taxon>
    </lineage>
</organism>
<keyword evidence="3" id="KW-1185">Reference proteome</keyword>
<keyword evidence="1" id="KW-1133">Transmembrane helix</keyword>
<evidence type="ECO:0000313" key="3">
    <source>
        <dbReference type="Proteomes" id="UP000660745"/>
    </source>
</evidence>
<dbReference type="AlphaFoldDB" id="A0A918ADC5"/>
<sequence>MTTLAPNEGAASDGVLDELIDPMAARLSRAVEPLQVAAILESEGLNDRIARDRYGHPDVFSLAEAAYSRMTVRRRDLPPPPPPGLVPQRARPLAQILHGLLYGLPAVLLPAASGLVGTRWLMPGLVLTTGIGWVLGSAAAQLAYTLVGRGHLRSAGRVLRTGLVLGVGAAMLTATVISMVRGGPVSLVALCVMQMAFQIASGILLFYRCEGRLAAMMLPAVAAGLAYVAVGDSRAGLLTVILGAICIAAIVTAAVLLTLAEGQDDPASEPPLRTLVRAHLRGLLPAFLYSTLCALFLLQAEARYVLDRSDLAIAGAGLVLGMGVLEYRAHLFEDRARATLREVFYPAQFISSGRRLVAGGLLACVAALAALSAAPLAFLYATQALSAESAVMAAAHVTVGGAYFLTFLLANQGKVAHLCVAQGLALAVHLGARLLLPGAESALADVLLFLCAGLLFLIILLVLMVTGLRDVRRYR</sequence>
<comment type="caution">
    <text evidence="2">The sequence shown here is derived from an EMBL/GenBank/DDBJ whole genome shotgun (WGS) entry which is preliminary data.</text>
</comment>
<dbReference type="RefSeq" id="WP_189142228.1">
    <property type="nucleotide sequence ID" value="NZ_BMNK01000012.1"/>
</dbReference>
<reference evidence="2" key="2">
    <citation type="submission" date="2020-09" db="EMBL/GenBank/DDBJ databases">
        <authorList>
            <person name="Sun Q."/>
            <person name="Zhou Y."/>
        </authorList>
    </citation>
    <scope>NUCLEOTIDE SEQUENCE</scope>
    <source>
        <strain evidence="2">CGMCC 4.7430</strain>
    </source>
</reference>
<feature type="transmembrane region" description="Helical" evidence="1">
    <location>
        <begin position="442"/>
        <end position="465"/>
    </location>
</feature>
<evidence type="ECO:0000313" key="2">
    <source>
        <dbReference type="EMBL" id="GGP12701.1"/>
    </source>
</evidence>
<protein>
    <submittedName>
        <fullName evidence="2">Uncharacterized protein</fullName>
    </submittedName>
</protein>
<evidence type="ECO:0000256" key="1">
    <source>
        <dbReference type="SAM" id="Phobius"/>
    </source>
</evidence>
<feature type="transmembrane region" description="Helical" evidence="1">
    <location>
        <begin position="213"/>
        <end position="230"/>
    </location>
</feature>
<keyword evidence="1" id="KW-0812">Transmembrane</keyword>
<dbReference type="EMBL" id="BMNK01000012">
    <property type="protein sequence ID" value="GGP12701.1"/>
    <property type="molecule type" value="Genomic_DNA"/>
</dbReference>
<feature type="transmembrane region" description="Helical" evidence="1">
    <location>
        <begin position="390"/>
        <end position="410"/>
    </location>
</feature>
<feature type="transmembrane region" description="Helical" evidence="1">
    <location>
        <begin position="158"/>
        <end position="180"/>
    </location>
</feature>
<name>A0A918ADC5_9ACTN</name>
<feature type="transmembrane region" description="Helical" evidence="1">
    <location>
        <begin position="124"/>
        <end position="146"/>
    </location>
</feature>
<gene>
    <name evidence="2" type="ORF">GCM10012278_61550</name>
</gene>
<feature type="transmembrane region" description="Helical" evidence="1">
    <location>
        <begin position="311"/>
        <end position="327"/>
    </location>
</feature>
<feature type="transmembrane region" description="Helical" evidence="1">
    <location>
        <begin position="356"/>
        <end position="378"/>
    </location>
</feature>
<feature type="transmembrane region" description="Helical" evidence="1">
    <location>
        <begin position="186"/>
        <end position="206"/>
    </location>
</feature>
<reference evidence="2" key="1">
    <citation type="journal article" date="2014" name="Int. J. Syst. Evol. Microbiol.">
        <title>Complete genome sequence of Corynebacterium casei LMG S-19264T (=DSM 44701T), isolated from a smear-ripened cheese.</title>
        <authorList>
            <consortium name="US DOE Joint Genome Institute (JGI-PGF)"/>
            <person name="Walter F."/>
            <person name="Albersmeier A."/>
            <person name="Kalinowski J."/>
            <person name="Ruckert C."/>
        </authorList>
    </citation>
    <scope>NUCLEOTIDE SEQUENCE</scope>
    <source>
        <strain evidence="2">CGMCC 4.7430</strain>
    </source>
</reference>
<dbReference type="Proteomes" id="UP000660745">
    <property type="component" value="Unassembled WGS sequence"/>
</dbReference>
<feature type="transmembrane region" description="Helical" evidence="1">
    <location>
        <begin position="415"/>
        <end position="436"/>
    </location>
</feature>
<keyword evidence="1" id="KW-0472">Membrane</keyword>
<feature type="transmembrane region" description="Helical" evidence="1">
    <location>
        <begin position="99"/>
        <end position="118"/>
    </location>
</feature>
<feature type="transmembrane region" description="Helical" evidence="1">
    <location>
        <begin position="280"/>
        <end position="299"/>
    </location>
</feature>